<dbReference type="GO" id="GO:0016853">
    <property type="term" value="F:isomerase activity"/>
    <property type="evidence" value="ECO:0007669"/>
    <property type="project" value="UniProtKB-KW"/>
</dbReference>
<comment type="caution">
    <text evidence="9">The sequence shown here is derived from an EMBL/GenBank/DDBJ whole genome shotgun (WGS) entry which is preliminary data.</text>
</comment>
<accession>A0ABP8UWP2</accession>
<feature type="active site" description="Proton donor" evidence="7">
    <location>
        <position position="324"/>
    </location>
</feature>
<evidence type="ECO:0000256" key="7">
    <source>
        <dbReference type="HAMAP-Rule" id="MF_00473"/>
    </source>
</evidence>
<dbReference type="PRINTS" id="PR00662">
    <property type="entry name" value="G6PISOMERASE"/>
</dbReference>
<proteinExistence type="inferred from homology"/>
<dbReference type="PROSITE" id="PS00765">
    <property type="entry name" value="P_GLUCOSE_ISOMERASE_1"/>
    <property type="match status" value="1"/>
</dbReference>
<keyword evidence="7" id="KW-0963">Cytoplasm</keyword>
<dbReference type="Gene3D" id="1.10.1390.10">
    <property type="match status" value="1"/>
</dbReference>
<dbReference type="Proteomes" id="UP001500604">
    <property type="component" value="Unassembled WGS sequence"/>
</dbReference>
<protein>
    <recommendedName>
        <fullName evidence="7">Glucose-6-phosphate isomerase</fullName>
        <shortName evidence="7">GPI</shortName>
        <ecNumber evidence="7">5.3.1.9</ecNumber>
    </recommendedName>
    <alternativeName>
        <fullName evidence="7">Phosphoglucose isomerase</fullName>
        <shortName evidence="7">PGI</shortName>
    </alternativeName>
    <alternativeName>
        <fullName evidence="7">Phosphohexose isomerase</fullName>
        <shortName evidence="7">PHI</shortName>
    </alternativeName>
</protein>
<keyword evidence="10" id="KW-1185">Reference proteome</keyword>
<feature type="active site" evidence="7">
    <location>
        <position position="355"/>
    </location>
</feature>
<reference evidence="10" key="1">
    <citation type="journal article" date="2019" name="Int. J. Syst. Evol. Microbiol.">
        <title>The Global Catalogue of Microorganisms (GCM) 10K type strain sequencing project: providing services to taxonomists for standard genome sequencing and annotation.</title>
        <authorList>
            <consortium name="The Broad Institute Genomics Platform"/>
            <consortium name="The Broad Institute Genome Sequencing Center for Infectious Disease"/>
            <person name="Wu L."/>
            <person name="Ma J."/>
        </authorList>
    </citation>
    <scope>NUCLEOTIDE SEQUENCE [LARGE SCALE GENOMIC DNA]</scope>
    <source>
        <strain evidence="10">JCM 17805</strain>
    </source>
</reference>
<evidence type="ECO:0000256" key="2">
    <source>
        <dbReference type="ARBA" id="ARBA00006604"/>
    </source>
</evidence>
<gene>
    <name evidence="7 9" type="primary">pgi</name>
    <name evidence="9" type="ORF">GCM10023116_02890</name>
</gene>
<evidence type="ECO:0000256" key="5">
    <source>
        <dbReference type="ARBA" id="ARBA00023235"/>
    </source>
</evidence>
<evidence type="ECO:0000256" key="1">
    <source>
        <dbReference type="ARBA" id="ARBA00004926"/>
    </source>
</evidence>
<evidence type="ECO:0000256" key="3">
    <source>
        <dbReference type="ARBA" id="ARBA00022432"/>
    </source>
</evidence>
<dbReference type="HAMAP" id="MF_00473">
    <property type="entry name" value="G6P_isomerase"/>
    <property type="match status" value="1"/>
</dbReference>
<dbReference type="SUPFAM" id="SSF53697">
    <property type="entry name" value="SIS domain"/>
    <property type="match status" value="1"/>
</dbReference>
<evidence type="ECO:0000256" key="4">
    <source>
        <dbReference type="ARBA" id="ARBA00023152"/>
    </source>
</evidence>
<keyword evidence="4 7" id="KW-0324">Glycolysis</keyword>
<dbReference type="InterPro" id="IPR046348">
    <property type="entry name" value="SIS_dom_sf"/>
</dbReference>
<sequence>MEQPERCRQLTIEAAGLCLDYSHHRVTAESLSDLLELAREARLEERREAMLNGSTINTSEQRAALHTALRNRSQRPVLVDGSDVMPAIRDTLERMRALCQHVHSGEWTGHTGKPIKHIVNIGIGGSFLGVKTALDGLRPFHREGLTAHYVVNVDPADLAATLKVIDPETTLFIVASKSFSTLETRVNAEAAKAWMLEQGMPAQDSHRHFIAVSNNINKATQFGIAPDNILPLWDWVGGRYSLWSAIGLMIPLMTSFTVFERLLHGAYSMDEHFRIAPLEQNMPVIMALLGIWYSNYFGAQSHAVLTYASDLEAFPAHLQQMDMESNGKRVTTEGQPASWQTGPVIWGGVGTNGQHAYHQLLHQGTRLIPVDIIIPMVSQSPIGEQQDWLFAHALAQSQALAFGCSEETIRDELAKEGASQEMIDTLAPQKTIPGNKPVSLLVMESLTPEALGALIALYEHKVFVQGVIWGINSFDQFGVELGKVLGDQIFEQLNDSTLCASEDSALNQWIQRYRRIHNRCNDNR</sequence>
<dbReference type="CDD" id="cd05016">
    <property type="entry name" value="SIS_PGI_2"/>
    <property type="match status" value="1"/>
</dbReference>
<dbReference type="InterPro" id="IPR035482">
    <property type="entry name" value="SIS_PGI_2"/>
</dbReference>
<comment type="subcellular location">
    <subcellularLocation>
        <location evidence="7">Cytoplasm</location>
    </subcellularLocation>
</comment>
<dbReference type="Gene3D" id="3.40.50.10490">
    <property type="entry name" value="Glucose-6-phosphate isomerase like protein, domain 1"/>
    <property type="match status" value="2"/>
</dbReference>
<comment type="pathway">
    <text evidence="1 7 8">Carbohydrate degradation; glycolysis; D-glyceraldehyde 3-phosphate and glycerone phosphate from D-glucose: step 2/4.</text>
</comment>
<dbReference type="EC" id="5.3.1.9" evidence="7"/>
<dbReference type="PROSITE" id="PS00174">
    <property type="entry name" value="P_GLUCOSE_ISOMERASE_2"/>
    <property type="match status" value="1"/>
</dbReference>
<comment type="function">
    <text evidence="7">Catalyzes the reversible isomerization of glucose-6-phosphate to fructose-6-phosphate.</text>
</comment>
<comment type="pathway">
    <text evidence="7">Carbohydrate biosynthesis; gluconeogenesis.</text>
</comment>
<dbReference type="PROSITE" id="PS51463">
    <property type="entry name" value="P_GLUCOSE_ISOMERASE_3"/>
    <property type="match status" value="1"/>
</dbReference>
<evidence type="ECO:0000313" key="10">
    <source>
        <dbReference type="Proteomes" id="UP001500604"/>
    </source>
</evidence>
<comment type="similarity">
    <text evidence="2 7 8">Belongs to the GPI family.</text>
</comment>
<evidence type="ECO:0000313" key="9">
    <source>
        <dbReference type="EMBL" id="GAA4648027.1"/>
    </source>
</evidence>
<feature type="active site" evidence="7">
    <location>
        <position position="483"/>
    </location>
</feature>
<name>A0ABP8UWP2_9GAMM</name>
<dbReference type="InterPro" id="IPR035476">
    <property type="entry name" value="SIS_PGI_1"/>
</dbReference>
<evidence type="ECO:0000256" key="8">
    <source>
        <dbReference type="RuleBase" id="RU000612"/>
    </source>
</evidence>
<dbReference type="Pfam" id="PF00342">
    <property type="entry name" value="PGI"/>
    <property type="match status" value="1"/>
</dbReference>
<dbReference type="EMBL" id="BAABFL010000016">
    <property type="protein sequence ID" value="GAA4648027.1"/>
    <property type="molecule type" value="Genomic_DNA"/>
</dbReference>
<dbReference type="CDD" id="cd05015">
    <property type="entry name" value="SIS_PGI_1"/>
    <property type="match status" value="1"/>
</dbReference>
<comment type="catalytic activity">
    <reaction evidence="6 7 8">
        <text>alpha-D-glucose 6-phosphate = beta-D-fructose 6-phosphate</text>
        <dbReference type="Rhea" id="RHEA:11816"/>
        <dbReference type="ChEBI" id="CHEBI:57634"/>
        <dbReference type="ChEBI" id="CHEBI:58225"/>
        <dbReference type="EC" id="5.3.1.9"/>
    </reaction>
</comment>
<keyword evidence="3 7" id="KW-0312">Gluconeogenesis</keyword>
<evidence type="ECO:0000256" key="6">
    <source>
        <dbReference type="ARBA" id="ARBA00029321"/>
    </source>
</evidence>
<dbReference type="InterPro" id="IPR001672">
    <property type="entry name" value="G6P_Isomerase"/>
</dbReference>
<keyword evidence="5 7" id="KW-0413">Isomerase</keyword>
<dbReference type="PANTHER" id="PTHR11469:SF1">
    <property type="entry name" value="GLUCOSE-6-PHOSPHATE ISOMERASE"/>
    <property type="match status" value="1"/>
</dbReference>
<dbReference type="InterPro" id="IPR023096">
    <property type="entry name" value="G6P_Isomerase_C"/>
</dbReference>
<organism evidence="9 10">
    <name type="scientific">Kistimonas scapharcae</name>
    <dbReference type="NCBI Taxonomy" id="1036133"/>
    <lineage>
        <taxon>Bacteria</taxon>
        <taxon>Pseudomonadati</taxon>
        <taxon>Pseudomonadota</taxon>
        <taxon>Gammaproteobacteria</taxon>
        <taxon>Oceanospirillales</taxon>
        <taxon>Endozoicomonadaceae</taxon>
        <taxon>Kistimonas</taxon>
    </lineage>
</organism>
<dbReference type="PANTHER" id="PTHR11469">
    <property type="entry name" value="GLUCOSE-6-PHOSPHATE ISOMERASE"/>
    <property type="match status" value="1"/>
</dbReference>
<dbReference type="InterPro" id="IPR018189">
    <property type="entry name" value="Phosphoglucose_isomerase_CS"/>
</dbReference>
<dbReference type="NCBIfam" id="NF001211">
    <property type="entry name" value="PRK00179.1"/>
    <property type="match status" value="1"/>
</dbReference>